<dbReference type="OrthoDB" id="9797931at2"/>
<dbReference type="EMBL" id="QUBR01000003">
    <property type="protein sequence ID" value="REK68895.1"/>
    <property type="molecule type" value="Genomic_DNA"/>
</dbReference>
<dbReference type="Gene3D" id="3.40.50.720">
    <property type="entry name" value="NAD(P)-binding Rossmann-like Domain"/>
    <property type="match status" value="1"/>
</dbReference>
<keyword evidence="4" id="KW-0560">Oxidoreductase</keyword>
<dbReference type="Pfam" id="PF00107">
    <property type="entry name" value="ADH_zinc_N"/>
    <property type="match status" value="1"/>
</dbReference>
<dbReference type="InterPro" id="IPR002328">
    <property type="entry name" value="ADH_Zn_CS"/>
</dbReference>
<feature type="domain" description="Alcohol dehydrogenase-like C-terminal" evidence="6">
    <location>
        <begin position="173"/>
        <end position="290"/>
    </location>
</feature>
<comment type="caution">
    <text evidence="8">The sequence shown here is derived from an EMBL/GenBank/DDBJ whole genome shotgun (WGS) entry which is preliminary data.</text>
</comment>
<organism evidence="8 9">
    <name type="scientific">Aeromicrobium endophyticum</name>
    <dbReference type="NCBI Taxonomy" id="2292704"/>
    <lineage>
        <taxon>Bacteria</taxon>
        <taxon>Bacillati</taxon>
        <taxon>Actinomycetota</taxon>
        <taxon>Actinomycetes</taxon>
        <taxon>Propionibacteriales</taxon>
        <taxon>Nocardioidaceae</taxon>
        <taxon>Aeromicrobium</taxon>
    </lineage>
</organism>
<dbReference type="Proteomes" id="UP000265581">
    <property type="component" value="Unassembled WGS sequence"/>
</dbReference>
<evidence type="ECO:0000256" key="3">
    <source>
        <dbReference type="ARBA" id="ARBA00022833"/>
    </source>
</evidence>
<protein>
    <submittedName>
        <fullName evidence="8">Alcohol dehydrogenase</fullName>
    </submittedName>
</protein>
<evidence type="ECO:0000313" key="9">
    <source>
        <dbReference type="Proteomes" id="UP000265581"/>
    </source>
</evidence>
<comment type="cofactor">
    <cofactor evidence="1 5">
        <name>Zn(2+)</name>
        <dbReference type="ChEBI" id="CHEBI:29105"/>
    </cofactor>
</comment>
<evidence type="ECO:0000259" key="7">
    <source>
        <dbReference type="Pfam" id="PF08240"/>
    </source>
</evidence>
<gene>
    <name evidence="8" type="ORF">DX116_18720</name>
</gene>
<dbReference type="Pfam" id="PF08240">
    <property type="entry name" value="ADH_N"/>
    <property type="match status" value="1"/>
</dbReference>
<dbReference type="GO" id="GO:0016491">
    <property type="term" value="F:oxidoreductase activity"/>
    <property type="evidence" value="ECO:0007669"/>
    <property type="project" value="UniProtKB-KW"/>
</dbReference>
<dbReference type="InterPro" id="IPR013154">
    <property type="entry name" value="ADH-like_N"/>
</dbReference>
<dbReference type="Gene3D" id="3.90.180.10">
    <property type="entry name" value="Medium-chain alcohol dehydrogenases, catalytic domain"/>
    <property type="match status" value="1"/>
</dbReference>
<evidence type="ECO:0000256" key="5">
    <source>
        <dbReference type="RuleBase" id="RU361277"/>
    </source>
</evidence>
<dbReference type="RefSeq" id="WP_119705817.1">
    <property type="nucleotide sequence ID" value="NZ_JBHSOI010000001.1"/>
</dbReference>
<dbReference type="PANTHER" id="PTHR43401:SF5">
    <property type="entry name" value="ALCOHOL DEHYDROGENASE-RELATED"/>
    <property type="match status" value="1"/>
</dbReference>
<sequence>MRAVVIEGPGSIAVHELPDPTPGPGDVVVAVRAAGICGTDIHLLDGELPYDSYPIVPGHEFYGEVVATGADVDPAWLNRIVTVDPNMPCRACPECRRGRANLCERYEALGVTTDGAAAELVRVPSTLAYVLPPDVSDVGALLTEPLACAIHGVDMLPRHPQDRYLVYGAGTMGLMMSLLAADLTNEQVTVVELNPARRALAESFGFRAVASPDEIDPDARWETVVDCTGAVAAIEDGLGRVRRGGAFQCFGVADPAATIKVSPFDVYRDEITIVGSMAVQNSFDRASRLAQTWGDDKLGPLVTHGFALDEYSQAVDTFRGGTGLKIAIRPGGAS</sequence>
<dbReference type="GO" id="GO:0008270">
    <property type="term" value="F:zinc ion binding"/>
    <property type="evidence" value="ECO:0007669"/>
    <property type="project" value="InterPro"/>
</dbReference>
<name>A0A371NYX8_9ACTN</name>
<dbReference type="InterPro" id="IPR011032">
    <property type="entry name" value="GroES-like_sf"/>
</dbReference>
<dbReference type="InterPro" id="IPR036291">
    <property type="entry name" value="NAD(P)-bd_dom_sf"/>
</dbReference>
<keyword evidence="9" id="KW-1185">Reference proteome</keyword>
<dbReference type="AlphaFoldDB" id="A0A371NYX8"/>
<dbReference type="PROSITE" id="PS00059">
    <property type="entry name" value="ADH_ZINC"/>
    <property type="match status" value="1"/>
</dbReference>
<evidence type="ECO:0000256" key="1">
    <source>
        <dbReference type="ARBA" id="ARBA00001947"/>
    </source>
</evidence>
<keyword evidence="3 5" id="KW-0862">Zinc</keyword>
<evidence type="ECO:0000259" key="6">
    <source>
        <dbReference type="Pfam" id="PF00107"/>
    </source>
</evidence>
<dbReference type="InterPro" id="IPR013149">
    <property type="entry name" value="ADH-like_C"/>
</dbReference>
<evidence type="ECO:0000256" key="2">
    <source>
        <dbReference type="ARBA" id="ARBA00022723"/>
    </source>
</evidence>
<reference evidence="8 9" key="1">
    <citation type="submission" date="2018-08" db="EMBL/GenBank/DDBJ databases">
        <title>Aeromicrobium sp. M2KJ-4, whole genome shotgun sequence.</title>
        <authorList>
            <person name="Tuo L."/>
        </authorList>
    </citation>
    <scope>NUCLEOTIDE SEQUENCE [LARGE SCALE GENOMIC DNA]</scope>
    <source>
        <strain evidence="8 9">M2KJ-4</strain>
    </source>
</reference>
<accession>A0A371NYX8</accession>
<dbReference type="SUPFAM" id="SSF50129">
    <property type="entry name" value="GroES-like"/>
    <property type="match status" value="1"/>
</dbReference>
<keyword evidence="2 5" id="KW-0479">Metal-binding</keyword>
<dbReference type="SUPFAM" id="SSF51735">
    <property type="entry name" value="NAD(P)-binding Rossmann-fold domains"/>
    <property type="match status" value="1"/>
</dbReference>
<dbReference type="PANTHER" id="PTHR43401">
    <property type="entry name" value="L-THREONINE 3-DEHYDROGENASE"/>
    <property type="match status" value="1"/>
</dbReference>
<dbReference type="InterPro" id="IPR050129">
    <property type="entry name" value="Zn_alcohol_dh"/>
</dbReference>
<evidence type="ECO:0000313" key="8">
    <source>
        <dbReference type="EMBL" id="REK68895.1"/>
    </source>
</evidence>
<proteinExistence type="inferred from homology"/>
<evidence type="ECO:0000256" key="4">
    <source>
        <dbReference type="ARBA" id="ARBA00023002"/>
    </source>
</evidence>
<feature type="domain" description="Alcohol dehydrogenase-like N-terminal" evidence="7">
    <location>
        <begin position="23"/>
        <end position="132"/>
    </location>
</feature>
<comment type="similarity">
    <text evidence="5">Belongs to the zinc-containing alcohol dehydrogenase family.</text>
</comment>